<dbReference type="PANTHER" id="PTHR34219:SF3">
    <property type="entry name" value="BLL7967 PROTEIN"/>
    <property type="match status" value="1"/>
</dbReference>
<dbReference type="Pfam" id="PF03929">
    <property type="entry name" value="PepSY_TM"/>
    <property type="match status" value="1"/>
</dbReference>
<dbReference type="RefSeq" id="WP_309938460.1">
    <property type="nucleotide sequence ID" value="NZ_AP025305.1"/>
</dbReference>
<evidence type="ECO:0000256" key="1">
    <source>
        <dbReference type="SAM" id="Phobius"/>
    </source>
</evidence>
<feature type="transmembrane region" description="Helical" evidence="1">
    <location>
        <begin position="27"/>
        <end position="49"/>
    </location>
</feature>
<evidence type="ECO:0000313" key="3">
    <source>
        <dbReference type="Proteomes" id="UP001185092"/>
    </source>
</evidence>
<dbReference type="EMBL" id="JAVDQD010000002">
    <property type="protein sequence ID" value="MDR6238953.1"/>
    <property type="molecule type" value="Genomic_DNA"/>
</dbReference>
<dbReference type="InterPro" id="IPR005625">
    <property type="entry name" value="PepSY-ass_TM"/>
</dbReference>
<keyword evidence="1" id="KW-1133">Transmembrane helix</keyword>
<dbReference type="AlphaFoldDB" id="A0AAE3XLU3"/>
<dbReference type="Proteomes" id="UP001185092">
    <property type="component" value="Unassembled WGS sequence"/>
</dbReference>
<feature type="transmembrane region" description="Helical" evidence="1">
    <location>
        <begin position="453"/>
        <end position="473"/>
    </location>
</feature>
<evidence type="ECO:0008006" key="4">
    <source>
        <dbReference type="Google" id="ProtNLM"/>
    </source>
</evidence>
<accession>A0AAE3XLU3</accession>
<gene>
    <name evidence="2" type="ORF">HNQ88_001990</name>
</gene>
<organism evidence="2 3">
    <name type="scientific">Aureibacter tunicatorum</name>
    <dbReference type="NCBI Taxonomy" id="866807"/>
    <lineage>
        <taxon>Bacteria</taxon>
        <taxon>Pseudomonadati</taxon>
        <taxon>Bacteroidota</taxon>
        <taxon>Cytophagia</taxon>
        <taxon>Cytophagales</taxon>
        <taxon>Persicobacteraceae</taxon>
        <taxon>Aureibacter</taxon>
    </lineage>
</organism>
<evidence type="ECO:0000313" key="2">
    <source>
        <dbReference type="EMBL" id="MDR6238953.1"/>
    </source>
</evidence>
<protein>
    <recommendedName>
        <fullName evidence="4">PepSY domain-containing protein</fullName>
    </recommendedName>
</protein>
<keyword evidence="1" id="KW-0812">Transmembrane</keyword>
<keyword evidence="1" id="KW-0472">Membrane</keyword>
<reference evidence="2" key="1">
    <citation type="submission" date="2023-07" db="EMBL/GenBank/DDBJ databases">
        <title>Genomic Encyclopedia of Type Strains, Phase IV (KMG-IV): sequencing the most valuable type-strain genomes for metagenomic binning, comparative biology and taxonomic classification.</title>
        <authorList>
            <person name="Goeker M."/>
        </authorList>
    </citation>
    <scope>NUCLEOTIDE SEQUENCE</scope>
    <source>
        <strain evidence="2">DSM 26174</strain>
    </source>
</reference>
<dbReference type="PANTHER" id="PTHR34219">
    <property type="entry name" value="IRON-REGULATED INNER MEMBRANE PROTEIN-RELATED"/>
    <property type="match status" value="1"/>
</dbReference>
<comment type="caution">
    <text evidence="2">The sequence shown here is derived from an EMBL/GenBank/DDBJ whole genome shotgun (WGS) entry which is preliminary data.</text>
</comment>
<feature type="transmembrane region" description="Helical" evidence="1">
    <location>
        <begin position="220"/>
        <end position="242"/>
    </location>
</feature>
<proteinExistence type="predicted"/>
<feature type="transmembrane region" description="Helical" evidence="1">
    <location>
        <begin position="266"/>
        <end position="287"/>
    </location>
</feature>
<sequence length="474" mass="55380">MIEEVKVKRKTQSGVTLNRGLYRWHKWLGIICALPVVLWCLSGFMHPVMSNFFKLKPSKRRVESINVDNHDSLLSFQAALGVLNKSKINNAKAVMIDDSVYYQFLAAGNNHFINAESGEKLIGGDSSYAEYLARYFIQDFNHDLISVEYIDEFDNEYLPINRYLPVYKVVFKRDDNMTLYVDVNNSRLATLMDNAKIYYQWFFRNFHTWSFLDSDNPIRIIGVIILLMVLLISSIFGIWIYIRNWFKYKRMKSLPKLRNRKRHRQVGLISSIFILMFSFSGIFHALLKFDLDNRYEFFLENEFETSAINFNPFAVADMKVSNFHLVQIGQENAFRVNSTKETSFYSLEGKKINFTDDDYAKYLATTFADKELKEVESVGLIRKFNHDYGFINKKLPVNRVNFKSENNLSVYVENNTSSLSVMVDDYKRLEGLSFSMLHKLHFLDSLGKPFRDSIVVVSILMILLVVFFGLRTLL</sequence>
<keyword evidence="3" id="KW-1185">Reference proteome</keyword>
<name>A0AAE3XLU3_9BACT</name>